<dbReference type="Gene3D" id="1.20.1720.10">
    <property type="entry name" value="Multidrug resistance protein D"/>
    <property type="match status" value="1"/>
</dbReference>
<dbReference type="InterPro" id="IPR001958">
    <property type="entry name" value="Tet-R_TetA/multi-R_MdtG-like"/>
</dbReference>
<sequence>MPRPDSLPIRVLLTALVAFGPLSTDLYLPALPALVRIFDTDVVTVQMTLSIFLVGFAVSQLVYGPMSDRFGRRPTLLVGVAVYLAASAVCAMATSIEGLIAARFFQALGACCGPVVARAVVRDVFGRDRAATVLAYMSMAMALAPAVGPMLGGMLTEWFGWRANFVLLTVFACGILAAVWSMLGETNAHRDEEALRPGRLAANSLLLLRNRGFVGYMLVVAFSYSGIFSFISGSSFVLIDRLHLTPAQYGASFGAVVLGYMLGTFLAGRLTPRLGGGRMIRIGTLLSLGGGALGGLLALAGVVHLLTILLPVFLFILGAGLTLPNATANAVGPYASMAGLASSLLGFAQMTIAAIIGIVVGHMNDGSALPMMGAIGLVGMGALLAHRLLVIPAAQGGRSA</sequence>
<dbReference type="AlphaFoldDB" id="A0A160JDJ9"/>
<dbReference type="PANTHER" id="PTHR23502:SF132">
    <property type="entry name" value="POLYAMINE TRANSPORTER 2-RELATED"/>
    <property type="match status" value="1"/>
</dbReference>
<feature type="transmembrane region" description="Helical" evidence="8">
    <location>
        <begin position="282"/>
        <end position="302"/>
    </location>
</feature>
<dbReference type="NCBIfam" id="TIGR00710">
    <property type="entry name" value="efflux_Bcr_CflA"/>
    <property type="match status" value="1"/>
</dbReference>
<feature type="transmembrane region" description="Helical" evidence="8">
    <location>
        <begin position="7"/>
        <end position="23"/>
    </location>
</feature>
<evidence type="ECO:0000256" key="6">
    <source>
        <dbReference type="ARBA" id="ARBA00022989"/>
    </source>
</evidence>
<evidence type="ECO:0000256" key="4">
    <source>
        <dbReference type="ARBA" id="ARBA00022475"/>
    </source>
</evidence>
<dbReference type="FunFam" id="1.20.1720.10:FF:000005">
    <property type="entry name" value="Bcr/CflA family efflux transporter"/>
    <property type="match status" value="1"/>
</dbReference>
<dbReference type="CDD" id="cd17320">
    <property type="entry name" value="MFS_MdfA_MDR_like"/>
    <property type="match status" value="1"/>
</dbReference>
<feature type="transmembrane region" description="Helical" evidence="8">
    <location>
        <begin position="368"/>
        <end position="390"/>
    </location>
</feature>
<gene>
    <name evidence="10" type="ORF">A6A40_02045</name>
</gene>
<dbReference type="GO" id="GO:0042910">
    <property type="term" value="F:xenobiotic transmembrane transporter activity"/>
    <property type="evidence" value="ECO:0007669"/>
    <property type="project" value="InterPro"/>
</dbReference>
<feature type="transmembrane region" description="Helical" evidence="8">
    <location>
        <begin position="213"/>
        <end position="239"/>
    </location>
</feature>
<keyword evidence="5 8" id="KW-0812">Transmembrane</keyword>
<dbReference type="KEGG" id="ahu:A6A40_02045"/>
<keyword evidence="8" id="KW-0997">Cell inner membrane</keyword>
<dbReference type="InterPro" id="IPR011701">
    <property type="entry name" value="MFS"/>
</dbReference>
<keyword evidence="6 8" id="KW-1133">Transmembrane helix</keyword>
<feature type="transmembrane region" description="Helical" evidence="8">
    <location>
        <begin position="100"/>
        <end position="121"/>
    </location>
</feature>
<feature type="transmembrane region" description="Helical" evidence="8">
    <location>
        <begin position="308"/>
        <end position="326"/>
    </location>
</feature>
<accession>A0A160JDJ9</accession>
<dbReference type="Proteomes" id="UP000077405">
    <property type="component" value="Chromosome"/>
</dbReference>
<organism evidence="10 11">
    <name type="scientific">Azospirillum humicireducens</name>
    <dbReference type="NCBI Taxonomy" id="1226968"/>
    <lineage>
        <taxon>Bacteria</taxon>
        <taxon>Pseudomonadati</taxon>
        <taxon>Pseudomonadota</taxon>
        <taxon>Alphaproteobacteria</taxon>
        <taxon>Rhodospirillales</taxon>
        <taxon>Azospirillaceae</taxon>
        <taxon>Azospirillum</taxon>
    </lineage>
</organism>
<reference evidence="10 11" key="1">
    <citation type="journal article" date="2013" name="Int. J. Syst. Evol. Microbiol.">
        <title>Azospirillum humicireducens sp. nov., a nitrogen-fixing bacterium isolated from a microbial fuel cell.</title>
        <authorList>
            <person name="Zhou S."/>
            <person name="Han L."/>
            <person name="Wang Y."/>
            <person name="Yang G."/>
            <person name="Zhuang L."/>
            <person name="Hu P."/>
        </authorList>
    </citation>
    <scope>NUCLEOTIDE SEQUENCE [LARGE SCALE GENOMIC DNA]</scope>
    <source>
        <strain evidence="10 11">SgZ-5</strain>
    </source>
</reference>
<dbReference type="PROSITE" id="PS50850">
    <property type="entry name" value="MFS"/>
    <property type="match status" value="1"/>
</dbReference>
<comment type="similarity">
    <text evidence="2 8">Belongs to the major facilitator superfamily. Bcr/CmlA family.</text>
</comment>
<evidence type="ECO:0000256" key="8">
    <source>
        <dbReference type="RuleBase" id="RU365088"/>
    </source>
</evidence>
<evidence type="ECO:0000313" key="11">
    <source>
        <dbReference type="Proteomes" id="UP000077405"/>
    </source>
</evidence>
<dbReference type="InterPro" id="IPR036259">
    <property type="entry name" value="MFS_trans_sf"/>
</dbReference>
<dbReference type="GO" id="GO:1990961">
    <property type="term" value="P:xenobiotic detoxification by transmembrane export across the plasma membrane"/>
    <property type="evidence" value="ECO:0007669"/>
    <property type="project" value="InterPro"/>
</dbReference>
<feature type="transmembrane region" description="Helical" evidence="8">
    <location>
        <begin position="133"/>
        <end position="155"/>
    </location>
</feature>
<keyword evidence="3 8" id="KW-0813">Transport</keyword>
<evidence type="ECO:0000256" key="2">
    <source>
        <dbReference type="ARBA" id="ARBA00006236"/>
    </source>
</evidence>
<feature type="transmembrane region" description="Helical" evidence="8">
    <location>
        <begin position="161"/>
        <end position="183"/>
    </location>
</feature>
<dbReference type="Pfam" id="PF07690">
    <property type="entry name" value="MFS_1"/>
    <property type="match status" value="1"/>
</dbReference>
<dbReference type="OrthoDB" id="9800416at2"/>
<evidence type="ECO:0000259" key="9">
    <source>
        <dbReference type="PROSITE" id="PS50850"/>
    </source>
</evidence>
<keyword evidence="11" id="KW-1185">Reference proteome</keyword>
<dbReference type="GO" id="GO:0005886">
    <property type="term" value="C:plasma membrane"/>
    <property type="evidence" value="ECO:0007669"/>
    <property type="project" value="UniProtKB-SubCell"/>
</dbReference>
<name>A0A160JDJ9_9PROT</name>
<proteinExistence type="inferred from homology"/>
<dbReference type="RefSeq" id="WP_063633889.1">
    <property type="nucleotide sequence ID" value="NZ_CP015285.1"/>
</dbReference>
<comment type="subcellular location">
    <subcellularLocation>
        <location evidence="8">Cell inner membrane</location>
        <topology evidence="8">Multi-pass membrane protein</topology>
    </subcellularLocation>
    <subcellularLocation>
        <location evidence="1">Cell membrane</location>
        <topology evidence="1">Multi-pass membrane protein</topology>
    </subcellularLocation>
</comment>
<keyword evidence="4" id="KW-1003">Cell membrane</keyword>
<feature type="transmembrane region" description="Helical" evidence="8">
    <location>
        <begin position="43"/>
        <end position="63"/>
    </location>
</feature>
<evidence type="ECO:0000256" key="1">
    <source>
        <dbReference type="ARBA" id="ARBA00004651"/>
    </source>
</evidence>
<feature type="transmembrane region" description="Helical" evidence="8">
    <location>
        <begin position="251"/>
        <end position="270"/>
    </location>
</feature>
<dbReference type="EMBL" id="CP015285">
    <property type="protein sequence ID" value="ANC90780.1"/>
    <property type="molecule type" value="Genomic_DNA"/>
</dbReference>
<protein>
    <recommendedName>
        <fullName evidence="8">Bcr/CflA family efflux transporter</fullName>
    </recommendedName>
</protein>
<dbReference type="SUPFAM" id="SSF103473">
    <property type="entry name" value="MFS general substrate transporter"/>
    <property type="match status" value="1"/>
</dbReference>
<dbReference type="InterPro" id="IPR004812">
    <property type="entry name" value="Efflux_drug-R_Bcr/CmlA"/>
</dbReference>
<feature type="transmembrane region" description="Helical" evidence="8">
    <location>
        <begin position="338"/>
        <end position="362"/>
    </location>
</feature>
<keyword evidence="7 8" id="KW-0472">Membrane</keyword>
<evidence type="ECO:0000256" key="3">
    <source>
        <dbReference type="ARBA" id="ARBA00022448"/>
    </source>
</evidence>
<dbReference type="PANTHER" id="PTHR23502">
    <property type="entry name" value="MAJOR FACILITATOR SUPERFAMILY"/>
    <property type="match status" value="1"/>
</dbReference>
<feature type="domain" description="Major facilitator superfamily (MFS) profile" evidence="9">
    <location>
        <begin position="9"/>
        <end position="394"/>
    </location>
</feature>
<evidence type="ECO:0000313" key="10">
    <source>
        <dbReference type="EMBL" id="ANC90780.1"/>
    </source>
</evidence>
<evidence type="ECO:0000256" key="7">
    <source>
        <dbReference type="ARBA" id="ARBA00023136"/>
    </source>
</evidence>
<evidence type="ECO:0000256" key="5">
    <source>
        <dbReference type="ARBA" id="ARBA00022692"/>
    </source>
</evidence>
<dbReference type="InterPro" id="IPR020846">
    <property type="entry name" value="MFS_dom"/>
</dbReference>
<dbReference type="PRINTS" id="PR01035">
    <property type="entry name" value="TCRTETA"/>
</dbReference>
<feature type="transmembrane region" description="Helical" evidence="8">
    <location>
        <begin position="75"/>
        <end position="94"/>
    </location>
</feature>